<keyword evidence="3" id="KW-1185">Reference proteome</keyword>
<name>A0ABT5FDB7_9GAMM</name>
<gene>
    <name evidence="2" type="ORF">PN838_13045</name>
</gene>
<organism evidence="2 3">
    <name type="scientific">Psychrosphaera algicola</name>
    <dbReference type="NCBI Taxonomy" id="3023714"/>
    <lineage>
        <taxon>Bacteria</taxon>
        <taxon>Pseudomonadati</taxon>
        <taxon>Pseudomonadota</taxon>
        <taxon>Gammaproteobacteria</taxon>
        <taxon>Alteromonadales</taxon>
        <taxon>Pseudoalteromonadaceae</taxon>
        <taxon>Psychrosphaera</taxon>
    </lineage>
</organism>
<evidence type="ECO:0000313" key="3">
    <source>
        <dbReference type="Proteomes" id="UP001528411"/>
    </source>
</evidence>
<feature type="chain" id="PRO_5047137456" description="PEP-CTERM sorting domain-containing protein" evidence="1">
    <location>
        <begin position="27"/>
        <end position="238"/>
    </location>
</feature>
<dbReference type="Proteomes" id="UP001528411">
    <property type="component" value="Unassembled WGS sequence"/>
</dbReference>
<comment type="caution">
    <text evidence="2">The sequence shown here is derived from an EMBL/GenBank/DDBJ whole genome shotgun (WGS) entry which is preliminary data.</text>
</comment>
<dbReference type="RefSeq" id="WP_272180949.1">
    <property type="nucleotide sequence ID" value="NZ_JAQOMS010000002.1"/>
</dbReference>
<dbReference type="EMBL" id="JAQOMS010000002">
    <property type="protein sequence ID" value="MDC2889531.1"/>
    <property type="molecule type" value="Genomic_DNA"/>
</dbReference>
<evidence type="ECO:0008006" key="4">
    <source>
        <dbReference type="Google" id="ProtNLM"/>
    </source>
</evidence>
<sequence>MNTKSKMLNKWMLGAALSVTTLFSNASVITDYDTLITGADMTGLKVTLNTSGGTETLDWAMLTSTLNTVIGGGINPTQDNIVANEGFSGGVSGSDWSLVQQGFTGGDYDLPNIYGLWTFVYSGSDILESLVLDAFGTDLVFDTQLTSAFAPNNSGVGREFVAFEAALDGISTDVSATYLDQVASDELYRKVSIDFNQQAPEFSFLIDVDKAVNVSEPSMLLVFLSGLALVVRRKYNAK</sequence>
<evidence type="ECO:0000313" key="2">
    <source>
        <dbReference type="EMBL" id="MDC2889531.1"/>
    </source>
</evidence>
<keyword evidence="1" id="KW-0732">Signal</keyword>
<reference evidence="2 3" key="1">
    <citation type="submission" date="2023-01" db="EMBL/GenBank/DDBJ databases">
        <title>Psychrosphaera sp. nov., isolated from marine algae.</title>
        <authorList>
            <person name="Bayburt H."/>
            <person name="Choi B.J."/>
            <person name="Kim J.M."/>
            <person name="Choi D.G."/>
            <person name="Jeon C.O."/>
        </authorList>
    </citation>
    <scope>NUCLEOTIDE SEQUENCE [LARGE SCALE GENOMIC DNA]</scope>
    <source>
        <strain evidence="2 3">G1-22</strain>
    </source>
</reference>
<proteinExistence type="predicted"/>
<evidence type="ECO:0000256" key="1">
    <source>
        <dbReference type="SAM" id="SignalP"/>
    </source>
</evidence>
<protein>
    <recommendedName>
        <fullName evidence="4">PEP-CTERM sorting domain-containing protein</fullName>
    </recommendedName>
</protein>
<feature type="signal peptide" evidence="1">
    <location>
        <begin position="1"/>
        <end position="26"/>
    </location>
</feature>
<accession>A0ABT5FDB7</accession>